<evidence type="ECO:0000313" key="1">
    <source>
        <dbReference type="EMBL" id="AJE47065.1"/>
    </source>
</evidence>
<dbReference type="KEGG" id="cid:P73_2350"/>
<dbReference type="OrthoDB" id="8448143at2"/>
<dbReference type="RefSeq" id="WP_052453216.1">
    <property type="nucleotide sequence ID" value="NZ_CP004393.1"/>
</dbReference>
<reference evidence="1 2" key="1">
    <citation type="journal article" date="2014" name="Int. J. Syst. Evol. Microbiol.">
        <title>Celeribacter indicus sp. nov., a polycyclic aromatic hydrocarbon-degrading bacterium from deep-sea sediment and reclassification of Huaishuia halophila as Celeribacter halophilus comb. nov.</title>
        <authorList>
            <person name="Lai Q."/>
            <person name="Cao J."/>
            <person name="Yuan J."/>
            <person name="Li F."/>
            <person name="Shao Z."/>
        </authorList>
    </citation>
    <scope>NUCLEOTIDE SEQUENCE [LARGE SCALE GENOMIC DNA]</scope>
    <source>
        <strain evidence="1">P73</strain>
    </source>
</reference>
<name>A0A0B5E0X5_9RHOB</name>
<protein>
    <submittedName>
        <fullName evidence="1">Methyltransferase FkbM</fullName>
    </submittedName>
</protein>
<dbReference type="STRING" id="1208324.P73_2350"/>
<dbReference type="Proteomes" id="UP000031521">
    <property type="component" value="Chromosome"/>
</dbReference>
<dbReference type="HOGENOM" id="CLU_914590_0_0_5"/>
<dbReference type="EMBL" id="CP004393">
    <property type="protein sequence ID" value="AJE47065.1"/>
    <property type="molecule type" value="Genomic_DNA"/>
</dbReference>
<organism evidence="1 2">
    <name type="scientific">Celeribacter indicus</name>
    <dbReference type="NCBI Taxonomy" id="1208324"/>
    <lineage>
        <taxon>Bacteria</taxon>
        <taxon>Pseudomonadati</taxon>
        <taxon>Pseudomonadota</taxon>
        <taxon>Alphaproteobacteria</taxon>
        <taxon>Rhodobacterales</taxon>
        <taxon>Roseobacteraceae</taxon>
        <taxon>Celeribacter</taxon>
    </lineage>
</organism>
<keyword evidence="2" id="KW-1185">Reference proteome</keyword>
<dbReference type="GO" id="GO:0032259">
    <property type="term" value="P:methylation"/>
    <property type="evidence" value="ECO:0007669"/>
    <property type="project" value="UniProtKB-KW"/>
</dbReference>
<accession>A0A0B5E0X5</accession>
<keyword evidence="1" id="KW-0489">Methyltransferase</keyword>
<dbReference type="GO" id="GO:0008168">
    <property type="term" value="F:methyltransferase activity"/>
    <property type="evidence" value="ECO:0007669"/>
    <property type="project" value="UniProtKB-KW"/>
</dbReference>
<proteinExistence type="predicted"/>
<evidence type="ECO:0000313" key="2">
    <source>
        <dbReference type="Proteomes" id="UP000031521"/>
    </source>
</evidence>
<sequence>MRDCIAIRTYTWGADEDRLVGELSPVFGDDLFVAFHNRPEGVTPPVPVADFDDDWVRSNGLRLLDDYGWRCGDYALYALRRKFPDYDRYWLIEPDVSIHGDIAGFFAGAARLDPDALGVDFHRQEQVNRFVKGLPDNLVPYRATFALTRFSGRALDYLFAARQDYSGKGTGSHRFTNDETFCFSHLVAHPGFTAGGLREALPEWFGLGLFDTDPDLLKCAVAARTGGRNQVCHPVREFDSFSGAVSKRIAANAHGFLKNMGLSFAHMSDAEIEALAQGVARRLREIGHQIRREHGA</sequence>
<dbReference type="AlphaFoldDB" id="A0A0B5E0X5"/>
<gene>
    <name evidence="1" type="ORF">P73_2350</name>
</gene>
<keyword evidence="1" id="KW-0808">Transferase</keyword>